<evidence type="ECO:0000256" key="1">
    <source>
        <dbReference type="SAM" id="Phobius"/>
    </source>
</evidence>
<protein>
    <recommendedName>
        <fullName evidence="4">Glycosyltransferase RgtA/B/C/D-like domain-containing protein</fullName>
    </recommendedName>
</protein>
<feature type="transmembrane region" description="Helical" evidence="1">
    <location>
        <begin position="69"/>
        <end position="88"/>
    </location>
</feature>
<dbReference type="AlphaFoldDB" id="A0A844GXF1"/>
<feature type="transmembrane region" description="Helical" evidence="1">
    <location>
        <begin position="243"/>
        <end position="261"/>
    </location>
</feature>
<dbReference type="RefSeq" id="WP_155084135.1">
    <property type="nucleotide sequence ID" value="NZ_WMIA01000014.1"/>
</dbReference>
<organism evidence="2 3">
    <name type="scientific">Cyanobacterium aponinum 0216</name>
    <dbReference type="NCBI Taxonomy" id="2676140"/>
    <lineage>
        <taxon>Bacteria</taxon>
        <taxon>Bacillati</taxon>
        <taxon>Cyanobacteriota</taxon>
        <taxon>Cyanophyceae</taxon>
        <taxon>Oscillatoriophycideae</taxon>
        <taxon>Chroococcales</taxon>
        <taxon>Geminocystaceae</taxon>
        <taxon>Cyanobacterium</taxon>
    </lineage>
</organism>
<feature type="transmembrane region" description="Helical" evidence="1">
    <location>
        <begin position="417"/>
        <end position="436"/>
    </location>
</feature>
<feature type="transmembrane region" description="Helical" evidence="1">
    <location>
        <begin position="42"/>
        <end position="63"/>
    </location>
</feature>
<evidence type="ECO:0000313" key="3">
    <source>
        <dbReference type="Proteomes" id="UP000437131"/>
    </source>
</evidence>
<keyword evidence="1" id="KW-0472">Membrane</keyword>
<feature type="transmembrane region" description="Helical" evidence="1">
    <location>
        <begin position="113"/>
        <end position="133"/>
    </location>
</feature>
<keyword evidence="1" id="KW-0812">Transmembrane</keyword>
<feature type="transmembrane region" description="Helical" evidence="1">
    <location>
        <begin position="217"/>
        <end position="237"/>
    </location>
</feature>
<feature type="transmembrane region" description="Helical" evidence="1">
    <location>
        <begin position="502"/>
        <end position="520"/>
    </location>
</feature>
<feature type="transmembrane region" description="Helical" evidence="1">
    <location>
        <begin position="448"/>
        <end position="466"/>
    </location>
</feature>
<reference evidence="2 3" key="1">
    <citation type="submission" date="2019-11" db="EMBL/GenBank/DDBJ databases">
        <title>Isolation of a new High Light Tolerant Cyanobacteria.</title>
        <authorList>
            <person name="Dobson Z."/>
            <person name="Vaughn N."/>
            <person name="Vaughn M."/>
            <person name="Fromme P."/>
            <person name="Mazor Y."/>
        </authorList>
    </citation>
    <scope>NUCLEOTIDE SEQUENCE [LARGE SCALE GENOMIC DNA]</scope>
    <source>
        <strain evidence="2 3">0216</strain>
    </source>
</reference>
<gene>
    <name evidence="2" type="ORF">GGC33_11865</name>
</gene>
<feature type="transmembrane region" description="Helical" evidence="1">
    <location>
        <begin position="323"/>
        <end position="345"/>
    </location>
</feature>
<evidence type="ECO:0000313" key="2">
    <source>
        <dbReference type="EMBL" id="MTF39618.1"/>
    </source>
</evidence>
<evidence type="ECO:0008006" key="4">
    <source>
        <dbReference type="Google" id="ProtNLM"/>
    </source>
</evidence>
<dbReference type="Proteomes" id="UP000437131">
    <property type="component" value="Unassembled WGS sequence"/>
</dbReference>
<feature type="transmembrane region" description="Helical" evidence="1">
    <location>
        <begin position="194"/>
        <end position="210"/>
    </location>
</feature>
<proteinExistence type="predicted"/>
<feature type="transmembrane region" description="Helical" evidence="1">
    <location>
        <begin position="472"/>
        <end position="490"/>
    </location>
</feature>
<feature type="transmembrane region" description="Helical" evidence="1">
    <location>
        <begin position="268"/>
        <end position="286"/>
    </location>
</feature>
<feature type="transmembrane region" description="Helical" evidence="1">
    <location>
        <begin position="6"/>
        <end position="22"/>
    </location>
</feature>
<sequence>MFVPLVSAILAIIISVASFYLLKGEFPFISDNLSKVVKKNKLIFIGLNLIAFALFLGLVGYWLKLGGNFRYIRLLIIIVGLICVKIPLAKNINLFPNINPFFKRIITINNSQALQVFAGIIVSFLALKSIVAVDWPNGDSWMYQLPFAARFWGMVSPQEYVFEVEREPFYNTSTMLPNILQGFFWWLFGLERPQGANLVSFFSFIGYLIFVKHYLKIPYYLSSLALLAVPLFHIAVTSAYVDLFTNIGFSITIIITYLLFIKEDFIKAKNVIIFIIGGFIAANSKYLLVPPLFLLILVVLGRILWLIFYRFNPVNKVKNTVKLLIISFTSGLLIFATEVKNLWFYQNPFYPLKVSLFGYELNHTVVPSSTYMADAIASMSPIQRWIFSLLEIGAFDERRPWPWTIAMDYVPLEADSFGMGGYFAFYVIFNVVLFAFLCKKKNPETRTALIFIIVLSLITPFMPFSYQLRYYMYWIIILISLNLYLLINHYSFTKNKWLKPENYGYVAAMVLMIFAILTRWDFTYPNAMSLEKFMSSRVDQEIIADIEENEEVCLVGFTPLTFLYSSSFHEGRNYSVKAEFNLSEEEVREKCDSRRIIRKN</sequence>
<accession>A0A844GXF1</accession>
<dbReference type="EMBL" id="WMIA01000014">
    <property type="protein sequence ID" value="MTF39618.1"/>
    <property type="molecule type" value="Genomic_DNA"/>
</dbReference>
<keyword evidence="1" id="KW-1133">Transmembrane helix</keyword>
<comment type="caution">
    <text evidence="2">The sequence shown here is derived from an EMBL/GenBank/DDBJ whole genome shotgun (WGS) entry which is preliminary data.</text>
</comment>
<feature type="transmembrane region" description="Helical" evidence="1">
    <location>
        <begin position="292"/>
        <end position="311"/>
    </location>
</feature>
<name>A0A844GXF1_9CHRO</name>